<dbReference type="Proteomes" id="UP000184693">
    <property type="component" value="Unassembled WGS sequence"/>
</dbReference>
<dbReference type="AlphaFoldDB" id="A0A1N6KD31"/>
<evidence type="ECO:0000256" key="1">
    <source>
        <dbReference type="SAM" id="Phobius"/>
    </source>
</evidence>
<proteinExistence type="predicted"/>
<keyword evidence="1" id="KW-0472">Membrane</keyword>
<protein>
    <submittedName>
        <fullName evidence="2">Uncharacterized protein</fullName>
    </submittedName>
</protein>
<dbReference type="OrthoDB" id="9103013at2"/>
<keyword evidence="1" id="KW-1133">Transmembrane helix</keyword>
<dbReference type="EMBL" id="FSRM01000002">
    <property type="protein sequence ID" value="SIO54478.1"/>
    <property type="molecule type" value="Genomic_DNA"/>
</dbReference>
<name>A0A1N6KD31_9BURK</name>
<evidence type="ECO:0000313" key="2">
    <source>
        <dbReference type="EMBL" id="SIO54478.1"/>
    </source>
</evidence>
<dbReference type="RefSeq" id="WP_074268602.1">
    <property type="nucleotide sequence ID" value="NZ_FSRM01000002.1"/>
</dbReference>
<keyword evidence="1" id="KW-0812">Transmembrane</keyword>
<gene>
    <name evidence="2" type="ORF">SAMN05444168_6846</name>
</gene>
<feature type="transmembrane region" description="Helical" evidence="1">
    <location>
        <begin position="66"/>
        <end position="87"/>
    </location>
</feature>
<reference evidence="2 3" key="1">
    <citation type="submission" date="2016-11" db="EMBL/GenBank/DDBJ databases">
        <authorList>
            <person name="Jaros S."/>
            <person name="Januszkiewicz K."/>
            <person name="Wedrychowicz H."/>
        </authorList>
    </citation>
    <scope>NUCLEOTIDE SEQUENCE [LARGE SCALE GENOMIC DNA]</scope>
    <source>
        <strain evidence="2 3">GAS86</strain>
    </source>
</reference>
<evidence type="ECO:0000313" key="3">
    <source>
        <dbReference type="Proteomes" id="UP000184693"/>
    </source>
</evidence>
<feature type="transmembrane region" description="Helical" evidence="1">
    <location>
        <begin position="31"/>
        <end position="54"/>
    </location>
</feature>
<sequence>MPAVFLKRTLMWSIPAALIFMALQYHDSGKINVYTLAATLVAFLLWGGALEVLNSWWKRTFCTSTFGLYASAVFWTALAICLFVFFYRML</sequence>
<accession>A0A1N6KD31</accession>
<organism evidence="2 3">
    <name type="scientific">Paraburkholderia phenazinium</name>
    <dbReference type="NCBI Taxonomy" id="60549"/>
    <lineage>
        <taxon>Bacteria</taxon>
        <taxon>Pseudomonadati</taxon>
        <taxon>Pseudomonadota</taxon>
        <taxon>Betaproteobacteria</taxon>
        <taxon>Burkholderiales</taxon>
        <taxon>Burkholderiaceae</taxon>
        <taxon>Paraburkholderia</taxon>
    </lineage>
</organism>